<feature type="transmembrane region" description="Helical" evidence="10">
    <location>
        <begin position="605"/>
        <end position="629"/>
    </location>
</feature>
<feature type="compositionally biased region" description="Low complexity" evidence="9">
    <location>
        <begin position="215"/>
        <end position="238"/>
    </location>
</feature>
<proteinExistence type="inferred from homology"/>
<feature type="transmembrane region" description="Helical" evidence="10">
    <location>
        <begin position="736"/>
        <end position="753"/>
    </location>
</feature>
<keyword evidence="3" id="KW-0813">Transport</keyword>
<feature type="compositionally biased region" description="Polar residues" evidence="9">
    <location>
        <begin position="272"/>
        <end position="281"/>
    </location>
</feature>
<feature type="region of interest" description="Disordered" evidence="9">
    <location>
        <begin position="184"/>
        <end position="314"/>
    </location>
</feature>
<dbReference type="AlphaFoldDB" id="A0A4Q1BWI8"/>
<feature type="transmembrane region" description="Helical" evidence="10">
    <location>
        <begin position="676"/>
        <end position="703"/>
    </location>
</feature>
<keyword evidence="12" id="KW-1185">Reference proteome</keyword>
<feature type="transmembrane region" description="Helical" evidence="10">
    <location>
        <begin position="573"/>
        <end position="593"/>
    </location>
</feature>
<reference evidence="11 12" key="1">
    <citation type="submission" date="2016-06" db="EMBL/GenBank/DDBJ databases">
        <title>Evolution of pathogenesis and genome organization in the Tremellales.</title>
        <authorList>
            <person name="Cuomo C."/>
            <person name="Litvintseva A."/>
            <person name="Heitman J."/>
            <person name="Chen Y."/>
            <person name="Sun S."/>
            <person name="Springer D."/>
            <person name="Dromer F."/>
            <person name="Young S."/>
            <person name="Zeng Q."/>
            <person name="Chapman S."/>
            <person name="Gujja S."/>
            <person name="Saif S."/>
            <person name="Birren B."/>
        </authorList>
    </citation>
    <scope>NUCLEOTIDE SEQUENCE [LARGE SCALE GENOMIC DNA]</scope>
    <source>
        <strain evidence="11 12">ATCC 28783</strain>
    </source>
</reference>
<dbReference type="FunCoup" id="A0A4Q1BWI8">
    <property type="interactions" value="56"/>
</dbReference>
<dbReference type="InterPro" id="IPR004648">
    <property type="entry name" value="Oligpept_transpt"/>
</dbReference>
<comment type="caution">
    <text evidence="11">The sequence shown here is derived from an EMBL/GenBank/DDBJ whole genome shotgun (WGS) entry which is preliminary data.</text>
</comment>
<organism evidence="11 12">
    <name type="scientific">Tremella mesenterica</name>
    <name type="common">Jelly fungus</name>
    <dbReference type="NCBI Taxonomy" id="5217"/>
    <lineage>
        <taxon>Eukaryota</taxon>
        <taxon>Fungi</taxon>
        <taxon>Dikarya</taxon>
        <taxon>Basidiomycota</taxon>
        <taxon>Agaricomycotina</taxon>
        <taxon>Tremellomycetes</taxon>
        <taxon>Tremellales</taxon>
        <taxon>Tremellaceae</taxon>
        <taxon>Tremella</taxon>
    </lineage>
</organism>
<protein>
    <submittedName>
        <fullName evidence="11">OPT family small oligopeptide transporter</fullName>
    </submittedName>
</protein>
<dbReference type="InterPro" id="IPR004813">
    <property type="entry name" value="OPT"/>
</dbReference>
<gene>
    <name evidence="11" type="ORF">M231_00088</name>
</gene>
<accession>A0A4Q1BWI8</accession>
<keyword evidence="8 10" id="KW-0472">Membrane</keyword>
<dbReference type="GO" id="GO:0035673">
    <property type="term" value="F:oligopeptide transmembrane transporter activity"/>
    <property type="evidence" value="ECO:0007669"/>
    <property type="project" value="InterPro"/>
</dbReference>
<evidence type="ECO:0000256" key="1">
    <source>
        <dbReference type="ARBA" id="ARBA00004141"/>
    </source>
</evidence>
<evidence type="ECO:0000313" key="12">
    <source>
        <dbReference type="Proteomes" id="UP000289152"/>
    </source>
</evidence>
<feature type="transmembrane region" description="Helical" evidence="10">
    <location>
        <begin position="535"/>
        <end position="553"/>
    </location>
</feature>
<feature type="transmembrane region" description="Helical" evidence="10">
    <location>
        <begin position="365"/>
        <end position="385"/>
    </location>
</feature>
<name>A0A4Q1BWI8_TREME</name>
<evidence type="ECO:0000256" key="10">
    <source>
        <dbReference type="SAM" id="Phobius"/>
    </source>
</evidence>
<feature type="transmembrane region" description="Helical" evidence="10">
    <location>
        <begin position="991"/>
        <end position="1013"/>
    </location>
</feature>
<evidence type="ECO:0000256" key="2">
    <source>
        <dbReference type="ARBA" id="ARBA00008807"/>
    </source>
</evidence>
<feature type="transmembrane region" description="Helical" evidence="10">
    <location>
        <begin position="473"/>
        <end position="494"/>
    </location>
</feature>
<keyword evidence="6" id="KW-0653">Protein transport</keyword>
<dbReference type="NCBIfam" id="TIGR00727">
    <property type="entry name" value="ISP4_OPT"/>
    <property type="match status" value="1"/>
</dbReference>
<feature type="compositionally biased region" description="Low complexity" evidence="9">
    <location>
        <begin position="32"/>
        <end position="45"/>
    </location>
</feature>
<dbReference type="PANTHER" id="PTHR22601">
    <property type="entry name" value="ISP4 LIKE PROTEIN"/>
    <property type="match status" value="1"/>
</dbReference>
<keyword evidence="7 10" id="KW-1133">Transmembrane helix</keyword>
<comment type="similarity">
    <text evidence="2">Belongs to the oligopeptide OPT transporter family.</text>
</comment>
<sequence>MSQPNPSDDPLHPSPSPSTPASQLVSPRRPRTTAAGRPATARPDTSASGIGELPSRQYFPDPNNLPENDDFTIEYDDEADDDDVFAFERPATAAVPKSAFSGSEYTTSAPTTSLVSPSTGTNAYPQPGSPGTHVTGGTFASWLVTSGADIAGSLPELAYDKANPPPFSGRQNPNNSAFAFSINARRERERGITPTSPPPRPSTGRSLINRLQRRTVNTGTTGETSTTNFATTNVTQTSFDTVTGSDAISYGGGGESSRPKPSRRQRSFQPLMSGSTDTSDMTLEGSRRNVSRGSYGMTEMTGDATVPEGKTTWGDGLAAKKDASEAGDDIDMENDLAEEDSPFAEVRASVSNIDDPDMPALTARAMVIGMFFAVIGSGINTFFFFRFPAPYISPLLIQVASYPVGKAASWIIPIHTIYTPGWLGGWKFSTNPGPFNIKEHTIIVIMANISVAPAYALFALSSLEFYYQHPVTSAFGIFMIMTTQMTGFAFAGFARRFVVWPASMIWPGNLVIATNLNTFHAEEDGFKGGMTRLKFLLIAGSASFGYYFLPGYLFTALSNFSWPCWIAPRNIVINQLFGVATGLGMGLFTFDWSQIAWISSPLTTPWWAAANIGIGFILFYWILVPILYYTNVWQFAYLPMSVSAAGDRYGMEYNVSYILTPETELNRTAYGEYSPVYLSATFSMTFMLAFALSTALIVHTILYHGPRIYRTARNMRTEVEDIHLKLMKKYPDVPEWWYLILFVIVFVIAVINIEVNHTDLPVYGYLLSVLLPLVYLLPAAFIYAMTNQTVATNLLSELIPGYLFQGKPIPGMIFKTFSVQSLYEALYFISDQKLGHYMKIPPRSTFVAQLTAGFVSCFVQFGTYRLVFSKVPDICTPDQPALLTCSSTQVFYTSSILWGAIGPQRLFSKGSLYHPQLYAFLVGAILPIPMWFLVRKYPKSLWRNINIPVIFNGALSIPPATGVNYASWLIVSFIFQFWLRRKKFAWWSKYNYVLSAALDVGTTASTMLLFLAFGVGKVKLDWWGNNVFAKSESYPPASMTCHNDYSFTDLFSNTPFLAKGI</sequence>
<keyword evidence="5" id="KW-0571">Peptide transport</keyword>
<feature type="compositionally biased region" description="Acidic residues" evidence="9">
    <location>
        <begin position="67"/>
        <end position="77"/>
    </location>
</feature>
<evidence type="ECO:0000256" key="9">
    <source>
        <dbReference type="SAM" id="MobiDB-lite"/>
    </source>
</evidence>
<keyword evidence="4 10" id="KW-0812">Transmembrane</keyword>
<feature type="region of interest" description="Disordered" evidence="9">
    <location>
        <begin position="1"/>
        <end position="77"/>
    </location>
</feature>
<evidence type="ECO:0000256" key="6">
    <source>
        <dbReference type="ARBA" id="ARBA00022927"/>
    </source>
</evidence>
<evidence type="ECO:0000256" key="4">
    <source>
        <dbReference type="ARBA" id="ARBA00022692"/>
    </source>
</evidence>
<feature type="transmembrane region" description="Helical" evidence="10">
    <location>
        <begin position="962"/>
        <end position="979"/>
    </location>
</feature>
<evidence type="ECO:0000256" key="8">
    <source>
        <dbReference type="ARBA" id="ARBA00023136"/>
    </source>
</evidence>
<evidence type="ECO:0000256" key="3">
    <source>
        <dbReference type="ARBA" id="ARBA00022448"/>
    </source>
</evidence>
<feature type="transmembrane region" description="Helical" evidence="10">
    <location>
        <begin position="442"/>
        <end position="467"/>
    </location>
</feature>
<dbReference type="Proteomes" id="UP000289152">
    <property type="component" value="Unassembled WGS sequence"/>
</dbReference>
<comment type="subcellular location">
    <subcellularLocation>
        <location evidence="1">Membrane</location>
        <topology evidence="1">Multi-pass membrane protein</topology>
    </subcellularLocation>
</comment>
<evidence type="ECO:0000256" key="5">
    <source>
        <dbReference type="ARBA" id="ARBA00022856"/>
    </source>
</evidence>
<dbReference type="VEuPathDB" id="FungiDB:TREMEDRAFT_42014"/>
<feature type="region of interest" description="Disordered" evidence="9">
    <location>
        <begin position="96"/>
        <end position="132"/>
    </location>
</feature>
<feature type="compositionally biased region" description="Polar residues" evidence="9">
    <location>
        <begin position="100"/>
        <end position="124"/>
    </location>
</feature>
<dbReference type="OrthoDB" id="9986677at2759"/>
<dbReference type="EMBL" id="SDIL01000001">
    <property type="protein sequence ID" value="RXK42534.1"/>
    <property type="molecule type" value="Genomic_DNA"/>
</dbReference>
<feature type="transmembrane region" description="Helical" evidence="10">
    <location>
        <begin position="917"/>
        <end position="934"/>
    </location>
</feature>
<dbReference type="Pfam" id="PF03169">
    <property type="entry name" value="OPT"/>
    <property type="match status" value="1"/>
</dbReference>
<dbReference type="NCBIfam" id="TIGR00728">
    <property type="entry name" value="OPT_sfam"/>
    <property type="match status" value="1"/>
</dbReference>
<evidence type="ECO:0000256" key="7">
    <source>
        <dbReference type="ARBA" id="ARBA00022989"/>
    </source>
</evidence>
<evidence type="ECO:0000313" key="11">
    <source>
        <dbReference type="EMBL" id="RXK42534.1"/>
    </source>
</evidence>
<feature type="transmembrane region" description="Helical" evidence="10">
    <location>
        <begin position="765"/>
        <end position="785"/>
    </location>
</feature>
<dbReference type="InParanoid" id="A0A4Q1BWI8"/>
<dbReference type="GO" id="GO:0015031">
    <property type="term" value="P:protein transport"/>
    <property type="evidence" value="ECO:0007669"/>
    <property type="project" value="UniProtKB-KW"/>
</dbReference>
<dbReference type="GO" id="GO:0016020">
    <property type="term" value="C:membrane"/>
    <property type="evidence" value="ECO:0007669"/>
    <property type="project" value="UniProtKB-SubCell"/>
</dbReference>